<accession>A0A8H7EEZ7</accession>
<keyword evidence="1" id="KW-0472">Membrane</keyword>
<dbReference type="Proteomes" id="UP000596902">
    <property type="component" value="Unassembled WGS sequence"/>
</dbReference>
<dbReference type="AlphaFoldDB" id="A0A8H7EEZ7"/>
<dbReference type="EMBL" id="JAAABM010000008">
    <property type="protein sequence ID" value="KAF7675823.1"/>
    <property type="molecule type" value="Genomic_DNA"/>
</dbReference>
<feature type="transmembrane region" description="Helical" evidence="1">
    <location>
        <begin position="86"/>
        <end position="110"/>
    </location>
</feature>
<gene>
    <name evidence="2" type="ORF">GT037_006542</name>
</gene>
<feature type="transmembrane region" description="Helical" evidence="1">
    <location>
        <begin position="208"/>
        <end position="226"/>
    </location>
</feature>
<dbReference type="OrthoDB" id="3681190at2759"/>
<organism evidence="2 3">
    <name type="scientific">Alternaria burnsii</name>
    <dbReference type="NCBI Taxonomy" id="1187904"/>
    <lineage>
        <taxon>Eukaryota</taxon>
        <taxon>Fungi</taxon>
        <taxon>Dikarya</taxon>
        <taxon>Ascomycota</taxon>
        <taxon>Pezizomycotina</taxon>
        <taxon>Dothideomycetes</taxon>
        <taxon>Pleosporomycetidae</taxon>
        <taxon>Pleosporales</taxon>
        <taxon>Pleosporineae</taxon>
        <taxon>Pleosporaceae</taxon>
        <taxon>Alternaria</taxon>
        <taxon>Alternaria sect. Alternaria</taxon>
    </lineage>
</organism>
<dbReference type="GeneID" id="62204767"/>
<sequence>MHFPILPTILQTTSLATSTTLLALSAVTVYLTTDYTTSLDHRVPAGSYKWVGHLGSPERGAYWHAVGSGGKDFNIVTLEYVTSNDIWILTSGCVGLVAGLMGWLVVWWMSRKEKHPTAHPSSFTWMLVSSIFFGSAALAMSLTSTIFTSQTKARLQDATCIPNSVYTPTNNYFIRTRELAACDQLENVYMENMGWSERMCREARASRMMLAPTLVCAVVLIVVWIAQVVVSRKRNAVVADMRVQRLQQEDKWDKSTVYEPMRYDIRKKA</sequence>
<keyword evidence="1" id="KW-0812">Transmembrane</keyword>
<name>A0A8H7EEZ7_9PLEO</name>
<keyword evidence="3" id="KW-1185">Reference proteome</keyword>
<protein>
    <submittedName>
        <fullName evidence="2">Uncharacterized protein</fullName>
    </submittedName>
</protein>
<evidence type="ECO:0000256" key="1">
    <source>
        <dbReference type="SAM" id="Phobius"/>
    </source>
</evidence>
<reference evidence="2" key="1">
    <citation type="submission" date="2020-01" db="EMBL/GenBank/DDBJ databases">
        <authorList>
            <person name="Feng Z.H.Z."/>
        </authorList>
    </citation>
    <scope>NUCLEOTIDE SEQUENCE</scope>
    <source>
        <strain evidence="2">CBS107.38</strain>
    </source>
</reference>
<feature type="transmembrane region" description="Helical" evidence="1">
    <location>
        <begin position="122"/>
        <end position="147"/>
    </location>
</feature>
<evidence type="ECO:0000313" key="2">
    <source>
        <dbReference type="EMBL" id="KAF7675823.1"/>
    </source>
</evidence>
<proteinExistence type="predicted"/>
<comment type="caution">
    <text evidence="2">The sequence shown here is derived from an EMBL/GenBank/DDBJ whole genome shotgun (WGS) entry which is preliminary data.</text>
</comment>
<keyword evidence="1" id="KW-1133">Transmembrane helix</keyword>
<dbReference type="RefSeq" id="XP_038786086.1">
    <property type="nucleotide sequence ID" value="XM_038931589.1"/>
</dbReference>
<evidence type="ECO:0000313" key="3">
    <source>
        <dbReference type="Proteomes" id="UP000596902"/>
    </source>
</evidence>
<reference evidence="2" key="2">
    <citation type="submission" date="2020-08" db="EMBL/GenBank/DDBJ databases">
        <title>Draft Genome Sequence of Cumin Blight Pathogen Alternaria burnsii.</title>
        <authorList>
            <person name="Feng Z."/>
        </authorList>
    </citation>
    <scope>NUCLEOTIDE SEQUENCE</scope>
    <source>
        <strain evidence="2">CBS107.38</strain>
    </source>
</reference>